<dbReference type="Proteomes" id="UP000824109">
    <property type="component" value="Unassembled WGS sequence"/>
</dbReference>
<name>A0A9D1MC93_9FIRM</name>
<proteinExistence type="predicted"/>
<evidence type="ECO:0000259" key="1">
    <source>
        <dbReference type="Pfam" id="PF12395"/>
    </source>
</evidence>
<dbReference type="EMBL" id="DVNB01000072">
    <property type="protein sequence ID" value="HIU57524.1"/>
    <property type="molecule type" value="Genomic_DNA"/>
</dbReference>
<protein>
    <recommendedName>
        <fullName evidence="1">DUF3658 domain-containing protein</fullName>
    </recommendedName>
</protein>
<evidence type="ECO:0000313" key="3">
    <source>
        <dbReference type="Proteomes" id="UP000824109"/>
    </source>
</evidence>
<accession>A0A9D1MC93</accession>
<evidence type="ECO:0000313" key="2">
    <source>
        <dbReference type="EMBL" id="HIU57524.1"/>
    </source>
</evidence>
<reference evidence="2" key="1">
    <citation type="submission" date="2020-10" db="EMBL/GenBank/DDBJ databases">
        <authorList>
            <person name="Gilroy R."/>
        </authorList>
    </citation>
    <scope>NUCLEOTIDE SEQUENCE</scope>
    <source>
        <strain evidence="2">USAMLcec3-3695</strain>
    </source>
</reference>
<reference evidence="2" key="2">
    <citation type="journal article" date="2021" name="PeerJ">
        <title>Extensive microbial diversity within the chicken gut microbiome revealed by metagenomics and culture.</title>
        <authorList>
            <person name="Gilroy R."/>
            <person name="Ravi A."/>
            <person name="Getino M."/>
            <person name="Pursley I."/>
            <person name="Horton D.L."/>
            <person name="Alikhan N.F."/>
            <person name="Baker D."/>
            <person name="Gharbi K."/>
            <person name="Hall N."/>
            <person name="Watson M."/>
            <person name="Adriaenssens E.M."/>
            <person name="Foster-Nyarko E."/>
            <person name="Jarju S."/>
            <person name="Secka A."/>
            <person name="Antonio M."/>
            <person name="Oren A."/>
            <person name="Chaudhuri R.R."/>
            <person name="La Ragione R."/>
            <person name="Hildebrand F."/>
            <person name="Pallen M.J."/>
        </authorList>
    </citation>
    <scope>NUCLEOTIDE SEQUENCE</scope>
    <source>
        <strain evidence="2">USAMLcec3-3695</strain>
    </source>
</reference>
<dbReference type="AlphaFoldDB" id="A0A9D1MC93"/>
<dbReference type="InterPro" id="IPR022123">
    <property type="entry name" value="DUF3658"/>
</dbReference>
<dbReference type="Pfam" id="PF12395">
    <property type="entry name" value="DUF3658"/>
    <property type="match status" value="1"/>
</dbReference>
<organism evidence="2 3">
    <name type="scientific">Candidatus Ornithomonoglobus merdipullorum</name>
    <dbReference type="NCBI Taxonomy" id="2840895"/>
    <lineage>
        <taxon>Bacteria</taxon>
        <taxon>Bacillati</taxon>
        <taxon>Bacillota</taxon>
        <taxon>Clostridia</taxon>
        <taxon>Candidatus Ornithomonoglobus</taxon>
    </lineage>
</organism>
<feature type="domain" description="DUF3658" evidence="1">
    <location>
        <begin position="199"/>
        <end position="291"/>
    </location>
</feature>
<sequence length="301" mass="32476">MVELVFSESACGALRFAQGIGGNYSGGASAVYAVGGGESGKELDEARRRLKEDEERCRNAEPLPKNEVLWINAALSFGDIGGRLWDGCKAAIKELCASSDATAAGAVIDAESAEKQRNAALERAAANAARLAERAKASEDIRIWAEPSPDGMCALLLAAEIINGTNAAVSVVPLTWTAGKYRGWGEVPVYMHSDAARHALPVEKDNIVAMAEEWRRLTEENAPLRAYVNGRVISVGEDFYDSVIMRHITDKPDTAGRVITRVLESLNVRAELILYRIKRMAESGRITADGVIGYGTVIRRA</sequence>
<gene>
    <name evidence="2" type="ORF">IAA61_06895</name>
</gene>
<comment type="caution">
    <text evidence="2">The sequence shown here is derived from an EMBL/GenBank/DDBJ whole genome shotgun (WGS) entry which is preliminary data.</text>
</comment>